<dbReference type="EMBL" id="BK016090">
    <property type="protein sequence ID" value="DAF93966.1"/>
    <property type="molecule type" value="Genomic_DNA"/>
</dbReference>
<name>A0A8S5UHN8_9CAUD</name>
<proteinExistence type="predicted"/>
<protein>
    <submittedName>
        <fullName evidence="2">3' exoribonuclease</fullName>
    </submittedName>
</protein>
<dbReference type="Pfam" id="PF16473">
    <property type="entry name" value="Rv2179c-like"/>
    <property type="match status" value="1"/>
</dbReference>
<organism evidence="2">
    <name type="scientific">Myoviridae sp. ctu2j3</name>
    <dbReference type="NCBI Taxonomy" id="2825197"/>
    <lineage>
        <taxon>Viruses</taxon>
        <taxon>Duplodnaviria</taxon>
        <taxon>Heunggongvirae</taxon>
        <taxon>Uroviricota</taxon>
        <taxon>Caudoviricetes</taxon>
    </lineage>
</organism>
<reference evidence="2" key="1">
    <citation type="journal article" date="2021" name="Proc. Natl. Acad. Sci. U.S.A.">
        <title>A Catalog of Tens of Thousands of Viruses from Human Metagenomes Reveals Hidden Associations with Chronic Diseases.</title>
        <authorList>
            <person name="Tisza M.J."/>
            <person name="Buck C.B."/>
        </authorList>
    </citation>
    <scope>NUCLEOTIDE SEQUENCE</scope>
    <source>
        <strain evidence="2">Ctu2j3</strain>
    </source>
</reference>
<accession>A0A8S5UHN8</accession>
<feature type="domain" description="3'-5' exoribonuclease Rv2179c-like" evidence="1">
    <location>
        <begin position="42"/>
        <end position="218"/>
    </location>
</feature>
<dbReference type="InterPro" id="IPR012337">
    <property type="entry name" value="RNaseH-like_sf"/>
</dbReference>
<sequence>MTQPGYVMSEVVPGILSAVPSRSVVLTEDDIKPKHGIGQKTFVMIDIESLGLRVGSPILSVGICSVVPGIGIIDSMKWNLNLQEQLNRGGKIEADAFFWWLNQSEAARSSLVTGQADSINLEQFQRELTDYWLTTIDARVRDHFIVDPEHMYVMALGNDFDIAQIDFWLNGAVPWHYRKKICLRALIHEYPQSVIWDENAADAKHDALEDALSQSRMLLRMIERHPHIGRIEQC</sequence>
<evidence type="ECO:0000259" key="1">
    <source>
        <dbReference type="Pfam" id="PF16473"/>
    </source>
</evidence>
<dbReference type="EMBL" id="BK016090">
    <property type="protein sequence ID" value="DAF93939.1"/>
    <property type="molecule type" value="Genomic_DNA"/>
</dbReference>
<dbReference type="SUPFAM" id="SSF53098">
    <property type="entry name" value="Ribonuclease H-like"/>
    <property type="match status" value="1"/>
</dbReference>
<dbReference type="InterPro" id="IPR033390">
    <property type="entry name" value="Rv2179c-like"/>
</dbReference>
<evidence type="ECO:0000313" key="2">
    <source>
        <dbReference type="EMBL" id="DAF93939.1"/>
    </source>
</evidence>